<dbReference type="Proteomes" id="UP000095601">
    <property type="component" value="Unassembled WGS sequence"/>
</dbReference>
<name>A0A1E5UD48_9FLAO</name>
<organism evidence="1 2">
    <name type="scientific">Cloacibacterium normanense</name>
    <dbReference type="NCBI Taxonomy" id="237258"/>
    <lineage>
        <taxon>Bacteria</taxon>
        <taxon>Pseudomonadati</taxon>
        <taxon>Bacteroidota</taxon>
        <taxon>Flavobacteriia</taxon>
        <taxon>Flavobacteriales</taxon>
        <taxon>Weeksellaceae</taxon>
    </lineage>
</organism>
<evidence type="ECO:0000313" key="2">
    <source>
        <dbReference type="Proteomes" id="UP000095601"/>
    </source>
</evidence>
<protein>
    <submittedName>
        <fullName evidence="1">Uncharacterized protein</fullName>
    </submittedName>
</protein>
<sequence>MEYPFKDIDTRGIIHLFGNEKALQIVDIVNEINRNCRVEVM</sequence>
<accession>A0A1E5UD48</accession>
<proteinExistence type="predicted"/>
<dbReference type="EMBL" id="MKGI01000071">
    <property type="protein sequence ID" value="OEL10812.1"/>
    <property type="molecule type" value="Genomic_DNA"/>
</dbReference>
<gene>
    <name evidence="1" type="ORF">BHF72_0007</name>
</gene>
<evidence type="ECO:0000313" key="1">
    <source>
        <dbReference type="EMBL" id="OEL10812.1"/>
    </source>
</evidence>
<dbReference type="AlphaFoldDB" id="A0A1E5UD48"/>
<dbReference type="RefSeq" id="WP_245993229.1">
    <property type="nucleotide sequence ID" value="NZ_CP034157.1"/>
</dbReference>
<reference evidence="1 2" key="1">
    <citation type="submission" date="2016-09" db="EMBL/GenBank/DDBJ databases">
        <authorList>
            <person name="Capua I."/>
            <person name="De Benedictis P."/>
            <person name="Joannis T."/>
            <person name="Lombin L.H."/>
            <person name="Cattoli G."/>
        </authorList>
    </citation>
    <scope>NUCLEOTIDE SEQUENCE [LARGE SCALE GENOMIC DNA]</scope>
    <source>
        <strain evidence="1 2">NRS-1</strain>
    </source>
</reference>
<comment type="caution">
    <text evidence="1">The sequence shown here is derived from an EMBL/GenBank/DDBJ whole genome shotgun (WGS) entry which is preliminary data.</text>
</comment>
<keyword evidence="2" id="KW-1185">Reference proteome</keyword>